<dbReference type="Gene3D" id="3.20.20.150">
    <property type="entry name" value="Divalent-metal-dependent TIM barrel enzymes"/>
    <property type="match status" value="1"/>
</dbReference>
<dbReference type="InterPro" id="IPR013022">
    <property type="entry name" value="Xyl_isomerase-like_TIM-brl"/>
</dbReference>
<dbReference type="Pfam" id="PF01261">
    <property type="entry name" value="AP_endonuc_2"/>
    <property type="match status" value="1"/>
</dbReference>
<comment type="caution">
    <text evidence="2">The sequence shown here is derived from an EMBL/GenBank/DDBJ whole genome shotgun (WGS) entry which is preliminary data.</text>
</comment>
<dbReference type="EMBL" id="VSSQ01000055">
    <property type="protein sequence ID" value="MPL70821.1"/>
    <property type="molecule type" value="Genomic_DNA"/>
</dbReference>
<dbReference type="AlphaFoldDB" id="A0A644TYV9"/>
<dbReference type="PANTHER" id="PTHR12110:SF41">
    <property type="entry name" value="INOSOSE DEHYDRATASE"/>
    <property type="match status" value="1"/>
</dbReference>
<gene>
    <name evidence="2" type="primary">frlC_1</name>
    <name evidence="2" type="ORF">SDC9_16583</name>
</gene>
<dbReference type="SUPFAM" id="SSF51658">
    <property type="entry name" value="Xylose isomerase-like"/>
    <property type="match status" value="1"/>
</dbReference>
<dbReference type="PANTHER" id="PTHR12110">
    <property type="entry name" value="HYDROXYPYRUVATE ISOMERASE"/>
    <property type="match status" value="1"/>
</dbReference>
<keyword evidence="2" id="KW-0413">Isomerase</keyword>
<proteinExistence type="predicted"/>
<sequence length="285" mass="31805">MNFTRASFPGMNFHHSRFSFDHFIDSIAKAGYETFEFWCGSPHFHMDARGFDPVVPIAKKARDAGLRPVSVTSPSFQRPYQCAAGSGARARESFAYFSNGIRVAVFLECKIMTVNSGWGLAGEAVEEAWKRSRDMLRRLAEFAQTQGLTLALESLRSDETNLVWNLETTRRMIDEVGHPSLCAMVDTVAMGAAGETLQRWFDAFGPRLVHMHFLDGNPFVHLAWGDGSYPLAAMLSTIADNNYQGYLVQEIADDRYLDNPAEADRKSMATLERALGWGIDGTREG</sequence>
<dbReference type="EC" id="5.1.3.-" evidence="2"/>
<dbReference type="InterPro" id="IPR036237">
    <property type="entry name" value="Xyl_isomerase-like_sf"/>
</dbReference>
<name>A0A644TYV9_9ZZZZ</name>
<feature type="domain" description="Xylose isomerase-like TIM barrel" evidence="1">
    <location>
        <begin position="25"/>
        <end position="272"/>
    </location>
</feature>
<evidence type="ECO:0000313" key="2">
    <source>
        <dbReference type="EMBL" id="MPL70821.1"/>
    </source>
</evidence>
<accession>A0A644TYV9</accession>
<organism evidence="2">
    <name type="scientific">bioreactor metagenome</name>
    <dbReference type="NCBI Taxonomy" id="1076179"/>
    <lineage>
        <taxon>unclassified sequences</taxon>
        <taxon>metagenomes</taxon>
        <taxon>ecological metagenomes</taxon>
    </lineage>
</organism>
<dbReference type="GO" id="GO:0016853">
    <property type="term" value="F:isomerase activity"/>
    <property type="evidence" value="ECO:0007669"/>
    <property type="project" value="UniProtKB-KW"/>
</dbReference>
<dbReference type="InterPro" id="IPR050312">
    <property type="entry name" value="IolE/XylAMocC-like"/>
</dbReference>
<evidence type="ECO:0000259" key="1">
    <source>
        <dbReference type="Pfam" id="PF01261"/>
    </source>
</evidence>
<protein>
    <submittedName>
        <fullName evidence="2">Fructoselysine 3-epimerase</fullName>
        <ecNumber evidence="2">5.1.3.-</ecNumber>
    </submittedName>
</protein>
<reference evidence="2" key="1">
    <citation type="submission" date="2019-08" db="EMBL/GenBank/DDBJ databases">
        <authorList>
            <person name="Kucharzyk K."/>
            <person name="Murdoch R.W."/>
            <person name="Higgins S."/>
            <person name="Loffler F."/>
        </authorList>
    </citation>
    <scope>NUCLEOTIDE SEQUENCE</scope>
</reference>